<dbReference type="Proteomes" id="UP000276133">
    <property type="component" value="Unassembled WGS sequence"/>
</dbReference>
<evidence type="ECO:0000313" key="1">
    <source>
        <dbReference type="EMBL" id="RNA26713.1"/>
    </source>
</evidence>
<accession>A0A3M7RT12</accession>
<dbReference type="EMBL" id="REGN01002686">
    <property type="protein sequence ID" value="RNA26713.1"/>
    <property type="molecule type" value="Genomic_DNA"/>
</dbReference>
<proteinExistence type="predicted"/>
<name>A0A3M7RT12_BRAPC</name>
<keyword evidence="2" id="KW-1185">Reference proteome</keyword>
<reference evidence="1 2" key="1">
    <citation type="journal article" date="2018" name="Sci. Rep.">
        <title>Genomic signatures of local adaptation to the degree of environmental predictability in rotifers.</title>
        <authorList>
            <person name="Franch-Gras L."/>
            <person name="Hahn C."/>
            <person name="Garcia-Roger E.M."/>
            <person name="Carmona M.J."/>
            <person name="Serra M."/>
            <person name="Gomez A."/>
        </authorList>
    </citation>
    <scope>NUCLEOTIDE SEQUENCE [LARGE SCALE GENOMIC DNA]</scope>
    <source>
        <strain evidence="1">HYR1</strain>
    </source>
</reference>
<dbReference type="AlphaFoldDB" id="A0A3M7RT12"/>
<protein>
    <submittedName>
        <fullName evidence="1">Uncharacterized protein</fullName>
    </submittedName>
</protein>
<gene>
    <name evidence="1" type="ORF">BpHYR1_033306</name>
</gene>
<evidence type="ECO:0000313" key="2">
    <source>
        <dbReference type="Proteomes" id="UP000276133"/>
    </source>
</evidence>
<organism evidence="1 2">
    <name type="scientific">Brachionus plicatilis</name>
    <name type="common">Marine rotifer</name>
    <name type="synonym">Brachionus muelleri</name>
    <dbReference type="NCBI Taxonomy" id="10195"/>
    <lineage>
        <taxon>Eukaryota</taxon>
        <taxon>Metazoa</taxon>
        <taxon>Spiralia</taxon>
        <taxon>Gnathifera</taxon>
        <taxon>Rotifera</taxon>
        <taxon>Eurotatoria</taxon>
        <taxon>Monogononta</taxon>
        <taxon>Pseudotrocha</taxon>
        <taxon>Ploima</taxon>
        <taxon>Brachionidae</taxon>
        <taxon>Brachionus</taxon>
    </lineage>
</organism>
<feature type="non-terminal residue" evidence="1">
    <location>
        <position position="1"/>
    </location>
</feature>
<comment type="caution">
    <text evidence="1">The sequence shown here is derived from an EMBL/GenBank/DDBJ whole genome shotgun (WGS) entry which is preliminary data.</text>
</comment>
<sequence>TSHIVPQMIRIENVILKNYYKFGVFVSKKINKKAEKSSKKVRFCVLRINKIKGYGELLSNGKNYELGIVPALKLFSKKIQNTCLMPGLNPNFRFLTPGLFPGVYGNLLNSLNKALNMKVMRRLLPLNLRIKNYVSKKIKYQRFLKNLIHQSTKKINGSFCIHNFSFSKSVQNVQKTIFLLLCSSCSITLTITSSNCSINASSTNTSPTSSCSTDAWTSVGSTLWIAWIPILHWFNQKNYFQVLDKVNRTVAVKELTELSEDLSGLDCLFSELNSSFCHSHCMDIYFSVYLIRTLLQAQYLLLIIFAPHLSHNFSSACMFETILSLLDTFSSIGLLASSSSESMPFGAKFDDRVSFVLLCFLNLTCSSIKKEYYYNSKNNCCFQLTEQVSLIGQLLTNNLKNSISGRTILELEPS</sequence>